<comment type="caution">
    <text evidence="1">The sequence shown here is derived from an EMBL/GenBank/DDBJ whole genome shotgun (WGS) entry which is preliminary data.</text>
</comment>
<sequence length="112" mass="12188">MSPVRPNLIGNHRLFIQSVPSASSSLRISTSNSTSCIQGPFMTSQSVISLESSVSMTSTDWFSNMINMILFCCLPHNGTGSSSSESKMRRILANGVGSINFMSIKEFVRFVS</sequence>
<dbReference type="EMBL" id="CAMAPF010000035">
    <property type="protein sequence ID" value="CAH9080933.1"/>
    <property type="molecule type" value="Genomic_DNA"/>
</dbReference>
<keyword evidence="2" id="KW-1185">Reference proteome</keyword>
<organism evidence="1 2">
    <name type="scientific">Cuscuta epithymum</name>
    <dbReference type="NCBI Taxonomy" id="186058"/>
    <lineage>
        <taxon>Eukaryota</taxon>
        <taxon>Viridiplantae</taxon>
        <taxon>Streptophyta</taxon>
        <taxon>Embryophyta</taxon>
        <taxon>Tracheophyta</taxon>
        <taxon>Spermatophyta</taxon>
        <taxon>Magnoliopsida</taxon>
        <taxon>eudicotyledons</taxon>
        <taxon>Gunneridae</taxon>
        <taxon>Pentapetalae</taxon>
        <taxon>asterids</taxon>
        <taxon>lamiids</taxon>
        <taxon>Solanales</taxon>
        <taxon>Convolvulaceae</taxon>
        <taxon>Cuscuteae</taxon>
        <taxon>Cuscuta</taxon>
        <taxon>Cuscuta subgen. Cuscuta</taxon>
    </lineage>
</organism>
<evidence type="ECO:0000313" key="1">
    <source>
        <dbReference type="EMBL" id="CAH9080933.1"/>
    </source>
</evidence>
<dbReference type="Proteomes" id="UP001152523">
    <property type="component" value="Unassembled WGS sequence"/>
</dbReference>
<accession>A0AAV0CQ75</accession>
<reference evidence="1" key="1">
    <citation type="submission" date="2022-07" db="EMBL/GenBank/DDBJ databases">
        <authorList>
            <person name="Macas J."/>
            <person name="Novak P."/>
            <person name="Neumann P."/>
        </authorList>
    </citation>
    <scope>NUCLEOTIDE SEQUENCE</scope>
</reference>
<proteinExistence type="predicted"/>
<protein>
    <submittedName>
        <fullName evidence="1">Uncharacterized protein</fullName>
    </submittedName>
</protein>
<dbReference type="AlphaFoldDB" id="A0AAV0CQ75"/>
<gene>
    <name evidence="1" type="ORF">CEPIT_LOCUS7514</name>
</gene>
<name>A0AAV0CQ75_9ASTE</name>
<evidence type="ECO:0000313" key="2">
    <source>
        <dbReference type="Proteomes" id="UP001152523"/>
    </source>
</evidence>